<name>A0A136Q642_9FIRM</name>
<dbReference type="RefSeq" id="WP_066520125.1">
    <property type="nucleotide sequence ID" value="NZ_CABMOF010000003.1"/>
</dbReference>
<dbReference type="EMBL" id="LSZW01000047">
    <property type="protein sequence ID" value="KXK66099.1"/>
    <property type="molecule type" value="Genomic_DNA"/>
</dbReference>
<protein>
    <submittedName>
        <fullName evidence="1">Uncharacterized protein</fullName>
    </submittedName>
</protein>
<comment type="caution">
    <text evidence="1">The sequence shown here is derived from an EMBL/GenBank/DDBJ whole genome shotgun (WGS) entry which is preliminary data.</text>
</comment>
<dbReference type="STRING" id="626937.HMPREF3293_00835"/>
<accession>A0A136Q642</accession>
<dbReference type="Proteomes" id="UP000070366">
    <property type="component" value="Unassembled WGS sequence"/>
</dbReference>
<keyword evidence="2" id="KW-1185">Reference proteome</keyword>
<dbReference type="OrthoDB" id="2082614at2"/>
<dbReference type="AlphaFoldDB" id="A0A136Q642"/>
<dbReference type="KEGG" id="cmiu:B1H56_01200"/>
<organism evidence="1 2">
    <name type="scientific">Christensenella minuta</name>
    <dbReference type="NCBI Taxonomy" id="626937"/>
    <lineage>
        <taxon>Bacteria</taxon>
        <taxon>Bacillati</taxon>
        <taxon>Bacillota</taxon>
        <taxon>Clostridia</taxon>
        <taxon>Christensenellales</taxon>
        <taxon>Christensenellaceae</taxon>
        <taxon>Christensenella</taxon>
    </lineage>
</organism>
<proteinExistence type="predicted"/>
<gene>
    <name evidence="1" type="ORF">HMPREF3293_00835</name>
</gene>
<evidence type="ECO:0000313" key="2">
    <source>
        <dbReference type="Proteomes" id="UP000070366"/>
    </source>
</evidence>
<reference evidence="1 2" key="1">
    <citation type="submission" date="2016-02" db="EMBL/GenBank/DDBJ databases">
        <authorList>
            <person name="Wen L."/>
            <person name="He K."/>
            <person name="Yang H."/>
        </authorList>
    </citation>
    <scope>NUCLEOTIDE SEQUENCE [LARGE SCALE GENOMIC DNA]</scope>
    <source>
        <strain evidence="1 2">DSM 22607</strain>
    </source>
</reference>
<sequence>MNSISKRITLPCDCKCCTFVIEKTVWEEGDIGYNISIQDSRYDHNYNTVWERIKRAVKILFGKPIYYNDVYLDGEETFRNLVKDMGELAKSNPEESKQ</sequence>
<evidence type="ECO:0000313" key="1">
    <source>
        <dbReference type="EMBL" id="KXK66099.1"/>
    </source>
</evidence>